<evidence type="ECO:0000313" key="3">
    <source>
        <dbReference type="Proteomes" id="UP000245783"/>
    </source>
</evidence>
<feature type="compositionally biased region" description="Basic and acidic residues" evidence="1">
    <location>
        <begin position="218"/>
        <end position="238"/>
    </location>
</feature>
<feature type="compositionally biased region" description="Basic residues" evidence="1">
    <location>
        <begin position="375"/>
        <end position="388"/>
    </location>
</feature>
<feature type="compositionally biased region" description="Basic residues" evidence="1">
    <location>
        <begin position="264"/>
        <end position="291"/>
    </location>
</feature>
<dbReference type="OrthoDB" id="5598844at2759"/>
<feature type="compositionally biased region" description="Low complexity" evidence="1">
    <location>
        <begin position="99"/>
        <end position="110"/>
    </location>
</feature>
<feature type="compositionally biased region" description="Acidic residues" evidence="1">
    <location>
        <begin position="182"/>
        <end position="193"/>
    </location>
</feature>
<feature type="region of interest" description="Disordered" evidence="1">
    <location>
        <begin position="862"/>
        <end position="891"/>
    </location>
</feature>
<feature type="compositionally biased region" description="Acidic residues" evidence="1">
    <location>
        <begin position="125"/>
        <end position="134"/>
    </location>
</feature>
<feature type="compositionally biased region" description="Basic and acidic residues" evidence="1">
    <location>
        <begin position="414"/>
        <end position="425"/>
    </location>
</feature>
<dbReference type="STRING" id="1522189.A0A316VWL8"/>
<feature type="compositionally biased region" description="Basic and acidic residues" evidence="1">
    <location>
        <begin position="307"/>
        <end position="319"/>
    </location>
</feature>
<reference evidence="2 3" key="1">
    <citation type="journal article" date="2018" name="Mol. Biol. Evol.">
        <title>Broad Genomic Sampling Reveals a Smut Pathogenic Ancestry of the Fungal Clade Ustilaginomycotina.</title>
        <authorList>
            <person name="Kijpornyongpan T."/>
            <person name="Mondo S.J."/>
            <person name="Barry K."/>
            <person name="Sandor L."/>
            <person name="Lee J."/>
            <person name="Lipzen A."/>
            <person name="Pangilinan J."/>
            <person name="LaButti K."/>
            <person name="Hainaut M."/>
            <person name="Henrissat B."/>
            <person name="Grigoriev I.V."/>
            <person name="Spatafora J.W."/>
            <person name="Aime M.C."/>
        </authorList>
    </citation>
    <scope>NUCLEOTIDE SEQUENCE [LARGE SCALE GENOMIC DNA]</scope>
    <source>
        <strain evidence="2 3">MCA 4658</strain>
    </source>
</reference>
<organism evidence="2 3">
    <name type="scientific">Ceraceosorus guamensis</name>
    <dbReference type="NCBI Taxonomy" id="1522189"/>
    <lineage>
        <taxon>Eukaryota</taxon>
        <taxon>Fungi</taxon>
        <taxon>Dikarya</taxon>
        <taxon>Basidiomycota</taxon>
        <taxon>Ustilaginomycotina</taxon>
        <taxon>Exobasidiomycetes</taxon>
        <taxon>Ceraceosorales</taxon>
        <taxon>Ceraceosoraceae</taxon>
        <taxon>Ceraceosorus</taxon>
    </lineage>
</organism>
<sequence>MSQRTSSRARLAGRTGSRSEAHFASEAGIDLEALQRQEEVGSSLPDNGADVSVPTSSTLSSADAQDSSLPPPVLAGTSQLESSLTLDPPSQVVSSPNGRSSRLPRAAAARSRQRATKAPTPLPEPSEDEDEYDDQSGPVSTPKRSSRTRPSSDRRPLKRGKPVVGDEADGSGPGAEGKSLEEEGADQESDEMDATPRRRRADAGRGRSLGRSKAAGTRTREKSATHAETDGFPHHPADQEIFEEFQASTTADNGSESEAEASLKKRRGSRWRGGGRRGGRARAGQGRHFKRGAVSAGADEDEEESLHEEKDAEEDKVSDAGETDLVPVDTRSRFMLVSEFGQTTLVPAVKRVKGTATSFSLATKDDARGGMGRGKGYRYSKRGGRRVRGGAGGSATPSDSPAPGKFKKSGGARVSDRTPSRWAHGEDDEDGEDDEQGTGEDGPEKEDMEGSHDEDDAQNDAAGVDASEDESQMVDVPQVAWVQGREYTFVADELQLDGDEEGEKKIDIHGNLLGGREWRIATFTSSTRSDPQRRYCLAVDAARACGFKDSLYFFRRTPLLVRLFLTHKEREELVDAGRIDPKLKGRKIAVVAARNVFKVFGRACVRYGRSVVDDYYEAAAKEAGAADEGQMGGAVIGAVRESGGRVARATDDGAAASNTASMRYKEKPRDREAEKLRNLARQLRESYEHSTTDPFTAEPVRTLFGDSGSTPFVRADDRQRQKAILSNASVTSENWMLMMARSTQAMNEELYAGRKERLVNFVRPEEALGDFEEIDRLQKRIDSNAPHAGSVTQKFARPVGVYEPATNVVHVAQDTQPRWATIEKVSGRPDFAIQSNAHAQPILGGARAGSNAWGLATFTTSMHQPAAAPQEVRIPSGSEDSKATSPSQMQE</sequence>
<feature type="compositionally biased region" description="Polar residues" evidence="1">
    <location>
        <begin position="53"/>
        <end position="68"/>
    </location>
</feature>
<dbReference type="RefSeq" id="XP_025369002.1">
    <property type="nucleotide sequence ID" value="XM_025514164.1"/>
</dbReference>
<dbReference type="EMBL" id="KZ819387">
    <property type="protein sequence ID" value="PWN41842.1"/>
    <property type="molecule type" value="Genomic_DNA"/>
</dbReference>
<gene>
    <name evidence="2" type="ORF">IE81DRAFT_324181</name>
</gene>
<dbReference type="AlphaFoldDB" id="A0A316VWL8"/>
<dbReference type="InterPro" id="IPR013933">
    <property type="entry name" value="CRC_Rsc7/Swp82"/>
</dbReference>
<evidence type="ECO:0000313" key="2">
    <source>
        <dbReference type="EMBL" id="PWN41842.1"/>
    </source>
</evidence>
<keyword evidence="3" id="KW-1185">Reference proteome</keyword>
<feature type="region of interest" description="Disordered" evidence="1">
    <location>
        <begin position="353"/>
        <end position="474"/>
    </location>
</feature>
<dbReference type="InParanoid" id="A0A316VWL8"/>
<accession>A0A316VWL8</accession>
<feature type="compositionally biased region" description="Polar residues" evidence="1">
    <location>
        <begin position="76"/>
        <end position="85"/>
    </location>
</feature>
<feature type="compositionally biased region" description="Acidic residues" evidence="1">
    <location>
        <begin position="426"/>
        <end position="458"/>
    </location>
</feature>
<feature type="region of interest" description="Disordered" evidence="1">
    <location>
        <begin position="1"/>
        <end position="328"/>
    </location>
</feature>
<dbReference type="GeneID" id="37036034"/>
<dbReference type="Proteomes" id="UP000245783">
    <property type="component" value="Unassembled WGS sequence"/>
</dbReference>
<evidence type="ECO:0000256" key="1">
    <source>
        <dbReference type="SAM" id="MobiDB-lite"/>
    </source>
</evidence>
<name>A0A316VWL8_9BASI</name>
<feature type="compositionally biased region" description="Polar residues" evidence="1">
    <location>
        <begin position="246"/>
        <end position="256"/>
    </location>
</feature>
<protein>
    <submittedName>
        <fullName evidence="2">Uncharacterized protein</fullName>
    </submittedName>
</protein>
<proteinExistence type="predicted"/>
<dbReference type="Pfam" id="PF08624">
    <property type="entry name" value="CRC_subunit"/>
    <property type="match status" value="1"/>
</dbReference>